<reference evidence="1 2" key="1">
    <citation type="submission" date="2019-05" db="EMBL/GenBank/DDBJ databases">
        <authorList>
            <person name="Anderson T.C."/>
            <person name="Ballou V.G."/>
            <person name="Berkey V.K."/>
            <person name="Bonaccorso K.R."/>
            <person name="Busby L.B."/>
            <person name="Carey D.A."/>
            <person name="Cutaia C."/>
            <person name="Dalenburg J."/>
            <person name="Diaz-Ramirez E.N."/>
            <person name="Holmes K.J."/>
            <person name="Liner T.A."/>
            <person name="McGrew S.T."/>
            <person name="Meares D.P."/>
            <person name="Mordente R.E."/>
            <person name="Pietrzak P.A."/>
            <person name="Shirley O.A."/>
            <person name="Slimani Z."/>
            <person name="Smith A.M."/>
            <person name="Wallace S.D."/>
            <person name="Wright Y.S."/>
            <person name="Williams D.C."/>
            <person name="Garlena R.A."/>
            <person name="Russell D.A."/>
            <person name="Pope W.H."/>
            <person name="Jacobs-Sera D."/>
            <person name="Hatfull G.F."/>
        </authorList>
    </citation>
    <scope>NUCLEOTIDE SEQUENCE [LARGE SCALE GENOMIC DNA]</scope>
</reference>
<proteinExistence type="predicted"/>
<dbReference type="EMBL" id="MN010761">
    <property type="protein sequence ID" value="QDH85315.1"/>
    <property type="molecule type" value="Genomic_DNA"/>
</dbReference>
<keyword evidence="2" id="KW-1185">Reference proteome</keyword>
<evidence type="ECO:0000313" key="2">
    <source>
        <dbReference type="Proteomes" id="UP000318324"/>
    </source>
</evidence>
<protein>
    <submittedName>
        <fullName evidence="1">Uncharacterized protein</fullName>
    </submittedName>
</protein>
<dbReference type="GeneID" id="55619954"/>
<organism evidence="1 2">
    <name type="scientific">Gordonia phage Kenosha</name>
    <dbReference type="NCBI Taxonomy" id="2588490"/>
    <lineage>
        <taxon>Viruses</taxon>
        <taxon>Duplodnaviria</taxon>
        <taxon>Heunggongvirae</taxon>
        <taxon>Uroviricota</taxon>
        <taxon>Caudoviricetes</taxon>
        <taxon>Deejayvirinae</taxon>
        <taxon>Kenoshavirus</taxon>
        <taxon>Kenoshavirus kenosha</taxon>
    </lineage>
</organism>
<dbReference type="RefSeq" id="YP_009849518.1">
    <property type="nucleotide sequence ID" value="NC_048793.1"/>
</dbReference>
<dbReference type="Proteomes" id="UP000318324">
    <property type="component" value="Segment"/>
</dbReference>
<accession>A0A514CXT4</accession>
<dbReference type="KEGG" id="vg:55619954"/>
<name>A0A514CXT4_9CAUD</name>
<sequence length="75" mass="8705">MGTVEVCIHNKDQVKFLDWTVVPEHGLELLLQKVMDADKEQREHFLKKLEECKVYTFISADGEYTLVATSIFFKA</sequence>
<gene>
    <name evidence="1" type="primary">84</name>
    <name evidence="1" type="ORF">SEA_KENOSHA_84</name>
</gene>
<evidence type="ECO:0000313" key="1">
    <source>
        <dbReference type="EMBL" id="QDH85315.1"/>
    </source>
</evidence>